<feature type="region of interest" description="Disordered" evidence="1">
    <location>
        <begin position="380"/>
        <end position="455"/>
    </location>
</feature>
<name>A0A2S4W7P0_9BASI</name>
<evidence type="ECO:0000313" key="2">
    <source>
        <dbReference type="EMBL" id="POW17781.1"/>
    </source>
</evidence>
<feature type="region of interest" description="Disordered" evidence="1">
    <location>
        <begin position="226"/>
        <end position="247"/>
    </location>
</feature>
<feature type="compositionally biased region" description="Low complexity" evidence="1">
    <location>
        <begin position="431"/>
        <end position="442"/>
    </location>
</feature>
<reference evidence="3" key="3">
    <citation type="journal article" date="2018" name="Mol. Plant Microbe Interact.">
        <title>Genome sequence resources for the wheat stripe rust pathogen (Puccinia striiformis f. sp. tritici) and the barley stripe rust pathogen (Puccinia striiformis f. sp. hordei).</title>
        <authorList>
            <person name="Xia C."/>
            <person name="Wang M."/>
            <person name="Yin C."/>
            <person name="Cornejo O.E."/>
            <person name="Hulbert S.H."/>
            <person name="Chen X."/>
        </authorList>
    </citation>
    <scope>NUCLEOTIDE SEQUENCE [LARGE SCALE GENOMIC DNA]</scope>
    <source>
        <strain evidence="3">93TX-2</strain>
    </source>
</reference>
<sequence length="455" mass="49230">MSDQSAITRANSRPGNEKTLTGSKSRLDFIKHSFGILTPSPDDTSPQEGAPITTENSTLSDSLSIEAALVPPAGSTATGTTTAPKTKPKTATGTARSKRPKRATPTSLVPTASKESATPSILESNALDILGDNDPEHSDEEEEQIITLAPETDDGFAPCPSAPCDKRQEFLRKAQLADAAGQTNRANMFYRIFEGLVNASHPSFAVPSSHPDGSRPSILATLKRNADDFSDQPTGSAEKKTKGIGFDSTRTNSHTSIGFGQFFNKNIKELKAPIPLTIFSKKWKAAALIYQADRRLSGNNTNSDKNGRYSGLPYPSECDCFMVGFRYDIWVRTNAFSHHISDGDENYISNISVFRQDIANQCRADVLKFGELAFEDNPYATGGERADWDPHTGQPKRKKFDRPSYNNEFGQTRGGGGGGRGRGSRGHWGNGRRPSQDGSSGSKDSRSKAQDSGQK</sequence>
<dbReference type="VEuPathDB" id="FungiDB:PSHT_06313"/>
<gene>
    <name evidence="2" type="ORF">PSHT_06313</name>
</gene>
<dbReference type="EMBL" id="PKSM01000073">
    <property type="protein sequence ID" value="POW17781.1"/>
    <property type="molecule type" value="Genomic_DNA"/>
</dbReference>
<feature type="compositionally biased region" description="Polar residues" evidence="1">
    <location>
        <begin position="41"/>
        <end position="63"/>
    </location>
</feature>
<dbReference type="Proteomes" id="UP000238274">
    <property type="component" value="Unassembled WGS sequence"/>
</dbReference>
<evidence type="ECO:0000313" key="3">
    <source>
        <dbReference type="Proteomes" id="UP000238274"/>
    </source>
</evidence>
<feature type="compositionally biased region" description="Polar residues" evidence="1">
    <location>
        <begin position="104"/>
        <end position="118"/>
    </location>
</feature>
<feature type="compositionally biased region" description="Gly residues" evidence="1">
    <location>
        <begin position="412"/>
        <end position="429"/>
    </location>
</feature>
<proteinExistence type="predicted"/>
<dbReference type="OrthoDB" id="2507050at2759"/>
<comment type="caution">
    <text evidence="2">The sequence shown here is derived from an EMBL/GenBank/DDBJ whole genome shotgun (WGS) entry which is preliminary data.</text>
</comment>
<reference evidence="2 3" key="1">
    <citation type="submission" date="2017-12" db="EMBL/GenBank/DDBJ databases">
        <title>Gene loss provides genomic basis for host adaptation in cereal stripe rust fungi.</title>
        <authorList>
            <person name="Xia C."/>
        </authorList>
    </citation>
    <scope>NUCLEOTIDE SEQUENCE [LARGE SCALE GENOMIC DNA]</scope>
    <source>
        <strain evidence="2 3">93TX-2</strain>
    </source>
</reference>
<accession>A0A2S4W7P0</accession>
<feature type="compositionally biased region" description="Polar residues" evidence="1">
    <location>
        <begin position="1"/>
        <end position="24"/>
    </location>
</feature>
<feature type="compositionally biased region" description="Low complexity" evidence="1">
    <location>
        <begin position="71"/>
        <end position="95"/>
    </location>
</feature>
<evidence type="ECO:0000256" key="1">
    <source>
        <dbReference type="SAM" id="MobiDB-lite"/>
    </source>
</evidence>
<reference evidence="3" key="2">
    <citation type="journal article" date="2018" name="BMC Genomics">
        <title>Genomic insights into host adaptation between the wheat stripe rust pathogen (Puccinia striiformis f. sp. tritici) and the barley stripe rust pathogen (Puccinia striiformis f. sp. hordei).</title>
        <authorList>
            <person name="Xia C."/>
            <person name="Wang M."/>
            <person name="Yin C."/>
            <person name="Cornejo O.E."/>
            <person name="Hulbert S.H."/>
            <person name="Chen X."/>
        </authorList>
    </citation>
    <scope>NUCLEOTIDE SEQUENCE [LARGE SCALE GENOMIC DNA]</scope>
    <source>
        <strain evidence="3">93TX-2</strain>
    </source>
</reference>
<keyword evidence="3" id="KW-1185">Reference proteome</keyword>
<dbReference type="AlphaFoldDB" id="A0A2S4W7P0"/>
<dbReference type="VEuPathDB" id="FungiDB:PSTT_06923"/>
<protein>
    <submittedName>
        <fullName evidence="2">Uncharacterized protein</fullName>
    </submittedName>
</protein>
<feature type="compositionally biased region" description="Basic and acidic residues" evidence="1">
    <location>
        <begin position="443"/>
        <end position="455"/>
    </location>
</feature>
<feature type="region of interest" description="Disordered" evidence="1">
    <location>
        <begin position="1"/>
        <end position="118"/>
    </location>
</feature>
<organism evidence="2 3">
    <name type="scientific">Puccinia striiformis</name>
    <dbReference type="NCBI Taxonomy" id="27350"/>
    <lineage>
        <taxon>Eukaryota</taxon>
        <taxon>Fungi</taxon>
        <taxon>Dikarya</taxon>
        <taxon>Basidiomycota</taxon>
        <taxon>Pucciniomycotina</taxon>
        <taxon>Pucciniomycetes</taxon>
        <taxon>Pucciniales</taxon>
        <taxon>Pucciniaceae</taxon>
        <taxon>Puccinia</taxon>
    </lineage>
</organism>